<feature type="transmembrane region" description="Helical" evidence="1">
    <location>
        <begin position="21"/>
        <end position="42"/>
    </location>
</feature>
<comment type="caution">
    <text evidence="3">The sequence shown here is derived from an EMBL/GenBank/DDBJ whole genome shotgun (WGS) entry which is preliminary data.</text>
</comment>
<keyword evidence="1" id="KW-0472">Membrane</keyword>
<feature type="domain" description="Fucosyltransferase N-terminal" evidence="2">
    <location>
        <begin position="71"/>
        <end position="153"/>
    </location>
</feature>
<organism evidence="3 4">
    <name type="scientific">Gnathostoma spinigerum</name>
    <dbReference type="NCBI Taxonomy" id="75299"/>
    <lineage>
        <taxon>Eukaryota</taxon>
        <taxon>Metazoa</taxon>
        <taxon>Ecdysozoa</taxon>
        <taxon>Nematoda</taxon>
        <taxon>Chromadorea</taxon>
        <taxon>Rhabditida</taxon>
        <taxon>Spirurina</taxon>
        <taxon>Gnathostomatomorpha</taxon>
        <taxon>Gnathostomatoidea</taxon>
        <taxon>Gnathostomatidae</taxon>
        <taxon>Gnathostoma</taxon>
    </lineage>
</organism>
<evidence type="ECO:0000259" key="2">
    <source>
        <dbReference type="Pfam" id="PF17039"/>
    </source>
</evidence>
<gene>
    <name evidence="3" type="ORF">AB6A40_008347</name>
</gene>
<evidence type="ECO:0000256" key="1">
    <source>
        <dbReference type="SAM" id="Phobius"/>
    </source>
</evidence>
<evidence type="ECO:0000313" key="3">
    <source>
        <dbReference type="EMBL" id="MFH4981638.1"/>
    </source>
</evidence>
<reference evidence="3 4" key="1">
    <citation type="submission" date="2024-08" db="EMBL/GenBank/DDBJ databases">
        <title>Gnathostoma spinigerum genome.</title>
        <authorList>
            <person name="Gonzalez-Bertolin B."/>
            <person name="Monzon S."/>
            <person name="Zaballos A."/>
            <person name="Jimenez P."/>
            <person name="Dekumyoy P."/>
            <person name="Varona S."/>
            <person name="Cuesta I."/>
            <person name="Sumanam S."/>
            <person name="Adisakwattana P."/>
            <person name="Gasser R.B."/>
            <person name="Hernandez-Gonzalez A."/>
            <person name="Young N.D."/>
            <person name="Perteguer M.J."/>
        </authorList>
    </citation>
    <scope>NUCLEOTIDE SEQUENCE [LARGE SCALE GENOMIC DNA]</scope>
    <source>
        <strain evidence="3">AL3</strain>
        <tissue evidence="3">Liver</tissue>
    </source>
</reference>
<dbReference type="InterPro" id="IPR031481">
    <property type="entry name" value="Glyco_tran_10_N"/>
</dbReference>
<dbReference type="Pfam" id="PF17039">
    <property type="entry name" value="Glyco_tran_10_N"/>
    <property type="match status" value="1"/>
</dbReference>
<keyword evidence="1" id="KW-1133">Transmembrane helix</keyword>
<dbReference type="EMBL" id="JBGFUD010007598">
    <property type="protein sequence ID" value="MFH4981638.1"/>
    <property type="molecule type" value="Genomic_DNA"/>
</dbReference>
<name>A0ABD6ENV1_9BILA</name>
<dbReference type="AlphaFoldDB" id="A0ABD6ENV1"/>
<accession>A0ABD6ENV1</accession>
<proteinExistence type="predicted"/>
<dbReference type="SUPFAM" id="SSF53756">
    <property type="entry name" value="UDP-Glycosyltransferase/glycogen phosphorylase"/>
    <property type="match status" value="1"/>
</dbReference>
<keyword evidence="1" id="KW-0812">Transmembrane</keyword>
<dbReference type="Proteomes" id="UP001608902">
    <property type="component" value="Unassembled WGS sequence"/>
</dbReference>
<protein>
    <recommendedName>
        <fullName evidence="2">Fucosyltransferase N-terminal domain-containing protein</fullName>
    </recommendedName>
</protein>
<keyword evidence="4" id="KW-1185">Reference proteome</keyword>
<evidence type="ECO:0000313" key="4">
    <source>
        <dbReference type="Proteomes" id="UP001608902"/>
    </source>
</evidence>
<sequence>MGLPMFLMKKFPNVMPPQRRIRALLGICIVILFAVIHFIFVFREQTGRDSHVYSGRKHSSLRTKNIKNETKKKTFIIWTGVFGEKKMDVLIDCPLKDQCRQVYDRNLVSTVDAVLIHLPDINASDVPAKKYMGQKYVLFMMEVPTNLRYHIQRFPGTVFLYT</sequence>